<feature type="domain" description="WW" evidence="3">
    <location>
        <begin position="263"/>
        <end position="298"/>
    </location>
</feature>
<evidence type="ECO:0000259" key="4">
    <source>
        <dbReference type="PROSITE" id="PS51676"/>
    </source>
</evidence>
<gene>
    <name evidence="5" type="ORF">Tco_1071113</name>
</gene>
<dbReference type="SUPFAM" id="SSF81698">
    <property type="entry name" value="FF domain"/>
    <property type="match status" value="5"/>
</dbReference>
<feature type="region of interest" description="Disordered" evidence="2">
    <location>
        <begin position="857"/>
        <end position="990"/>
    </location>
</feature>
<dbReference type="PANTHER" id="PTHR11864:SF0">
    <property type="entry name" value="PRP40 PRE-MRNA PROCESSING FACTOR 40 HOMOLOG A (YEAST)"/>
    <property type="match status" value="1"/>
</dbReference>
<dbReference type="SUPFAM" id="SSF51045">
    <property type="entry name" value="WW domain"/>
    <property type="match status" value="2"/>
</dbReference>
<dbReference type="PROSITE" id="PS51676">
    <property type="entry name" value="FF"/>
    <property type="match status" value="4"/>
</dbReference>
<dbReference type="Pfam" id="PF01846">
    <property type="entry name" value="FF"/>
    <property type="match status" value="4"/>
</dbReference>
<feature type="coiled-coil region" evidence="1">
    <location>
        <begin position="656"/>
        <end position="695"/>
    </location>
</feature>
<name>A0ABQ5HPK7_9ASTR</name>
<evidence type="ECO:0000256" key="2">
    <source>
        <dbReference type="SAM" id="MobiDB-lite"/>
    </source>
</evidence>
<feature type="compositionally biased region" description="Basic and acidic residues" evidence="2">
    <location>
        <begin position="857"/>
        <end position="886"/>
    </location>
</feature>
<sequence>MHASSGGGLILYQAYGNLYAMTGRKAHLLEDKQIPSVGVFDEVYLAFERHLEKIHVTWAHLEKKRTRLRTNTKTLQDSKYYLYSWMANNSQYPGIQQQPRHPVTPMGPPPNAYQSVPMQYRPAGPLRPGPPYMVPQQFLPVGRPNMVSQPMQHLPPRPGLPPPPPPLAHGIGTPPPPPPAAQAFSVPDGLPSRPILSISPQAQQAVPINNNYMPGQNGAVALPINYNQLPTSATTQVPPLPPAEQTSVAPSVPVTPDPPEAVEKAPSDWIEHTSHKGKRHVYYHNLKTKVSSWEKPLDLMSPTERADATTNWKEYKAPDGRKYYYNKVTEQSKWRIPDELKLAREQVITTSTTAKYEPTKDPDSEPMVPTVIDSPSSQPQLVSSPLSVAPSIAAVQSGSLLNSEMSAGATESPKVTTNAAEQTAVPASPALSNTEDFLVKEAVTAESGTPAGNIEESSASIAALEETAIGQEPLDAKNAFKNLLESANIASDWIWDQAMRVIIKDQRYTALRTLTERKQAFSEFIAQKKKQEAEERRHKQKKAREEFKKMLEDSKDLASSTKWRDAILIFEDDDRFKAVERPKEREDLFDDHITELEKKERSKALEEHKKNRKEYIEFLKSCDFITASSQWRRVQDRLETNESCSRLEKLDRLEIFQEYVRELEKDEEEQRKLRMEELRKTERKNRDEFRKLMEEHRAWGMLTSKTIWRDYVIKVKELPAYAALSSNSSGATAKELFEDVIEELEKQVSVISTWTLEDFKNAIAEDISSPAISDVNLKIVFDELLERVREREEKEAKRRKRLAEDFYISLTASKEITWCSRWEDFLPLFEVESWYTAEESFFKEIFDKYVSELKRARDERKRREEKAKDRDRRAEKYRRDKDSSRSKKDKRRKDDTDSENGDDKGESGSHEENRSGRDKDKKHRSRYSDDMSMDESRDSHRHSDERKKTKQLDQQSSAPIEYESRHKRYKRDHRRVDYDDQKEAEDGEVW</sequence>
<comment type="caution">
    <text evidence="5">The sequence shown here is derived from an EMBL/GenBank/DDBJ whole genome shotgun (WGS) entry which is preliminary data.</text>
</comment>
<dbReference type="InterPro" id="IPR001202">
    <property type="entry name" value="WW_dom"/>
</dbReference>
<feature type="domain" description="WW" evidence="3">
    <location>
        <begin position="306"/>
        <end position="339"/>
    </location>
</feature>
<feature type="region of interest" description="Disordered" evidence="2">
    <location>
        <begin position="240"/>
        <end position="262"/>
    </location>
</feature>
<dbReference type="Proteomes" id="UP001151760">
    <property type="component" value="Unassembled WGS sequence"/>
</dbReference>
<reference evidence="5" key="1">
    <citation type="journal article" date="2022" name="Int. J. Mol. Sci.">
        <title>Draft Genome of Tanacetum Coccineum: Genomic Comparison of Closely Related Tanacetum-Family Plants.</title>
        <authorList>
            <person name="Yamashiro T."/>
            <person name="Shiraishi A."/>
            <person name="Nakayama K."/>
            <person name="Satake H."/>
        </authorList>
    </citation>
    <scope>NUCLEOTIDE SEQUENCE</scope>
</reference>
<feature type="domain" description="FF" evidence="4">
    <location>
        <begin position="471"/>
        <end position="527"/>
    </location>
</feature>
<proteinExistence type="predicted"/>
<dbReference type="Gene3D" id="2.20.70.10">
    <property type="match status" value="2"/>
</dbReference>
<reference evidence="5" key="2">
    <citation type="submission" date="2022-01" db="EMBL/GenBank/DDBJ databases">
        <authorList>
            <person name="Yamashiro T."/>
            <person name="Shiraishi A."/>
            <person name="Satake H."/>
            <person name="Nakayama K."/>
        </authorList>
    </citation>
    <scope>NUCLEOTIDE SEQUENCE</scope>
</reference>
<protein>
    <submittedName>
        <fullName evidence="5">Pre-mRNA-processing protein 40A-like protein isoform X1</fullName>
    </submittedName>
</protein>
<feature type="domain" description="FF" evidence="4">
    <location>
        <begin position="680"/>
        <end position="743"/>
    </location>
</feature>
<dbReference type="EMBL" id="BQNB010019820">
    <property type="protein sequence ID" value="GJT89396.1"/>
    <property type="molecule type" value="Genomic_DNA"/>
</dbReference>
<dbReference type="PROSITE" id="PS50020">
    <property type="entry name" value="WW_DOMAIN_2"/>
    <property type="match status" value="2"/>
</dbReference>
<keyword evidence="1" id="KW-0175">Coiled coil</keyword>
<dbReference type="SMART" id="SM00441">
    <property type="entry name" value="FF"/>
    <property type="match status" value="4"/>
</dbReference>
<accession>A0ABQ5HPK7</accession>
<dbReference type="CDD" id="cd00201">
    <property type="entry name" value="WW"/>
    <property type="match status" value="2"/>
</dbReference>
<organism evidence="5 6">
    <name type="scientific">Tanacetum coccineum</name>
    <dbReference type="NCBI Taxonomy" id="301880"/>
    <lineage>
        <taxon>Eukaryota</taxon>
        <taxon>Viridiplantae</taxon>
        <taxon>Streptophyta</taxon>
        <taxon>Embryophyta</taxon>
        <taxon>Tracheophyta</taxon>
        <taxon>Spermatophyta</taxon>
        <taxon>Magnoliopsida</taxon>
        <taxon>eudicotyledons</taxon>
        <taxon>Gunneridae</taxon>
        <taxon>Pentapetalae</taxon>
        <taxon>asterids</taxon>
        <taxon>campanulids</taxon>
        <taxon>Asterales</taxon>
        <taxon>Asteraceae</taxon>
        <taxon>Asteroideae</taxon>
        <taxon>Anthemideae</taxon>
        <taxon>Anthemidinae</taxon>
        <taxon>Tanacetum</taxon>
    </lineage>
</organism>
<dbReference type="InterPro" id="IPR036020">
    <property type="entry name" value="WW_dom_sf"/>
</dbReference>
<feature type="compositionally biased region" description="Basic and acidic residues" evidence="2">
    <location>
        <begin position="901"/>
        <end position="919"/>
    </location>
</feature>
<feature type="domain" description="FF" evidence="4">
    <location>
        <begin position="540"/>
        <end position="595"/>
    </location>
</feature>
<evidence type="ECO:0000313" key="5">
    <source>
        <dbReference type="EMBL" id="GJT89396.1"/>
    </source>
</evidence>
<dbReference type="InterPro" id="IPR036517">
    <property type="entry name" value="FF_domain_sf"/>
</dbReference>
<evidence type="ECO:0000256" key="1">
    <source>
        <dbReference type="SAM" id="Coils"/>
    </source>
</evidence>
<dbReference type="Gene3D" id="1.10.10.440">
    <property type="entry name" value="FF domain"/>
    <property type="match status" value="4"/>
</dbReference>
<evidence type="ECO:0000259" key="3">
    <source>
        <dbReference type="PROSITE" id="PS50020"/>
    </source>
</evidence>
<dbReference type="SMART" id="SM00456">
    <property type="entry name" value="WW"/>
    <property type="match status" value="2"/>
</dbReference>
<dbReference type="Pfam" id="PF25432">
    <property type="entry name" value="FF_PRPF40A"/>
    <property type="match status" value="1"/>
</dbReference>
<feature type="domain" description="FF" evidence="4">
    <location>
        <begin position="608"/>
        <end position="662"/>
    </location>
</feature>
<dbReference type="Pfam" id="PF00397">
    <property type="entry name" value="WW"/>
    <property type="match status" value="2"/>
</dbReference>
<keyword evidence="6" id="KW-1185">Reference proteome</keyword>
<dbReference type="InterPro" id="IPR002713">
    <property type="entry name" value="FF_domain"/>
</dbReference>
<evidence type="ECO:0000313" key="6">
    <source>
        <dbReference type="Proteomes" id="UP001151760"/>
    </source>
</evidence>
<dbReference type="InterPro" id="IPR039726">
    <property type="entry name" value="Prp40-like"/>
</dbReference>
<dbReference type="PANTHER" id="PTHR11864">
    <property type="entry name" value="PRE-MRNA-PROCESSING PROTEIN PRP40"/>
    <property type="match status" value="1"/>
</dbReference>
<feature type="compositionally biased region" description="Basic and acidic residues" evidence="2">
    <location>
        <begin position="926"/>
        <end position="951"/>
    </location>
</feature>